<accession>A0A1Q5PLC5</accession>
<dbReference type="InterPro" id="IPR016181">
    <property type="entry name" value="Acyl_CoA_acyltransferase"/>
</dbReference>
<feature type="domain" description="N-acetyltransferase" evidence="4">
    <location>
        <begin position="6"/>
        <end position="175"/>
    </location>
</feature>
<evidence type="ECO:0000256" key="1">
    <source>
        <dbReference type="ARBA" id="ARBA00022679"/>
    </source>
</evidence>
<organism evidence="5 6">
    <name type="scientific">Boudabousia marimammalium</name>
    <dbReference type="NCBI Taxonomy" id="156892"/>
    <lineage>
        <taxon>Bacteria</taxon>
        <taxon>Bacillati</taxon>
        <taxon>Actinomycetota</taxon>
        <taxon>Actinomycetes</taxon>
        <taxon>Actinomycetales</taxon>
        <taxon>Actinomycetaceae</taxon>
        <taxon>Boudabousia</taxon>
    </lineage>
</organism>
<dbReference type="SUPFAM" id="SSF55729">
    <property type="entry name" value="Acyl-CoA N-acyltransferases (Nat)"/>
    <property type="match status" value="1"/>
</dbReference>
<evidence type="ECO:0000256" key="2">
    <source>
        <dbReference type="ARBA" id="ARBA00023315"/>
    </source>
</evidence>
<gene>
    <name evidence="5" type="ORF">BM477_06750</name>
</gene>
<dbReference type="PANTHER" id="PTHR43792">
    <property type="entry name" value="GNAT FAMILY, PUTATIVE (AFU_ORTHOLOGUE AFUA_3G00765)-RELATED-RELATED"/>
    <property type="match status" value="1"/>
</dbReference>
<dbReference type="STRING" id="156892.BM477_06750"/>
<dbReference type="InterPro" id="IPR051531">
    <property type="entry name" value="N-acetyltransferase"/>
</dbReference>
<protein>
    <recommendedName>
        <fullName evidence="4">N-acetyltransferase domain-containing protein</fullName>
    </recommendedName>
</protein>
<dbReference type="GO" id="GO:0005737">
    <property type="term" value="C:cytoplasm"/>
    <property type="evidence" value="ECO:0007669"/>
    <property type="project" value="TreeGrafter"/>
</dbReference>
<dbReference type="Pfam" id="PF13302">
    <property type="entry name" value="Acetyltransf_3"/>
    <property type="match status" value="1"/>
</dbReference>
<dbReference type="PANTHER" id="PTHR43792:SF8">
    <property type="entry name" value="[RIBOSOMAL PROTEIN US5]-ALANINE N-ACETYLTRANSFERASE"/>
    <property type="match status" value="1"/>
</dbReference>
<evidence type="ECO:0000313" key="5">
    <source>
        <dbReference type="EMBL" id="OKL47401.1"/>
    </source>
</evidence>
<proteinExistence type="inferred from homology"/>
<evidence type="ECO:0000313" key="6">
    <source>
        <dbReference type="Proteomes" id="UP000186465"/>
    </source>
</evidence>
<comment type="caution">
    <text evidence="5">The sequence shown here is derived from an EMBL/GenBank/DDBJ whole genome shotgun (WGS) entry which is preliminary data.</text>
</comment>
<evidence type="ECO:0000259" key="4">
    <source>
        <dbReference type="PROSITE" id="PS51186"/>
    </source>
</evidence>
<keyword evidence="6" id="KW-1185">Reference proteome</keyword>
<dbReference type="GO" id="GO:0008999">
    <property type="term" value="F:protein-N-terminal-alanine acetyltransferase activity"/>
    <property type="evidence" value="ECO:0007669"/>
    <property type="project" value="TreeGrafter"/>
</dbReference>
<dbReference type="Gene3D" id="3.40.630.30">
    <property type="match status" value="1"/>
</dbReference>
<keyword evidence="1" id="KW-0808">Transferase</keyword>
<name>A0A1Q5PLC5_9ACTO</name>
<keyword evidence="2" id="KW-0012">Acyltransferase</keyword>
<dbReference type="AlphaFoldDB" id="A0A1Q5PLC5"/>
<sequence>MPPTQLEMVPLTGCDLADLLRLRQAEDGWLSPTNATSPPGYVTGAPSFGTYVKAAQRDLAEGRHVTFGIWADGELAGEISVGGISRQALCSGMAGYWLRRSRVGQGIMPLALASVIEFMLTEGNLHRVEVNIMPRNQASIRVVEKLGLRAEGVRRSYLHVAGSWEDHVSYAVTAEELAGGGLVSRLLADH</sequence>
<dbReference type="PROSITE" id="PS51186">
    <property type="entry name" value="GNAT"/>
    <property type="match status" value="1"/>
</dbReference>
<dbReference type="Proteomes" id="UP000186465">
    <property type="component" value="Unassembled WGS sequence"/>
</dbReference>
<evidence type="ECO:0000256" key="3">
    <source>
        <dbReference type="ARBA" id="ARBA00038502"/>
    </source>
</evidence>
<dbReference type="EMBL" id="MPDM01000007">
    <property type="protein sequence ID" value="OKL47401.1"/>
    <property type="molecule type" value="Genomic_DNA"/>
</dbReference>
<comment type="similarity">
    <text evidence="3">Belongs to the acetyltransferase family. RimJ subfamily.</text>
</comment>
<dbReference type="InterPro" id="IPR000182">
    <property type="entry name" value="GNAT_dom"/>
</dbReference>
<reference evidence="6" key="1">
    <citation type="submission" date="2016-11" db="EMBL/GenBank/DDBJ databases">
        <title>Actinomyces gypaetusis sp. nov. isolated from Gypaetus barbatus in Qinghai Tibet Plateau China.</title>
        <authorList>
            <person name="Meng X."/>
        </authorList>
    </citation>
    <scope>NUCLEOTIDE SEQUENCE [LARGE SCALE GENOMIC DNA]</scope>
    <source>
        <strain evidence="6">DSM 15383</strain>
    </source>
</reference>